<dbReference type="AlphaFoldDB" id="A0A849SIR3"/>
<comment type="caution">
    <text evidence="6">The sequence shown here is derived from an EMBL/GenBank/DDBJ whole genome shotgun (WGS) entry which is preliminary data.</text>
</comment>
<dbReference type="InterPro" id="IPR051081">
    <property type="entry name" value="HTH_MetalResp_TranReg"/>
</dbReference>
<dbReference type="PANTHER" id="PTHR33154:SF15">
    <property type="entry name" value="REGULATORY PROTEIN ARSR"/>
    <property type="match status" value="1"/>
</dbReference>
<dbReference type="Pfam" id="PF01022">
    <property type="entry name" value="HTH_5"/>
    <property type="match status" value="1"/>
</dbReference>
<dbReference type="SMART" id="SM00418">
    <property type="entry name" value="HTH_ARSR"/>
    <property type="match status" value="1"/>
</dbReference>
<proteinExistence type="predicted"/>
<feature type="compositionally biased region" description="Low complexity" evidence="4">
    <location>
        <begin position="9"/>
        <end position="21"/>
    </location>
</feature>
<dbReference type="InterPro" id="IPR011991">
    <property type="entry name" value="ArsR-like_HTH"/>
</dbReference>
<dbReference type="InterPro" id="IPR001845">
    <property type="entry name" value="HTH_ArsR_DNA-bd_dom"/>
</dbReference>
<keyword evidence="1" id="KW-0805">Transcription regulation</keyword>
<dbReference type="InterPro" id="IPR036388">
    <property type="entry name" value="WH-like_DNA-bd_sf"/>
</dbReference>
<sequence>MTPKTPLPAGGRSRTSSRSAIATRDAELATLAKALGHPARVAIVRLLAKSGECVCGDIVSQLPLAQATVSQHLKVLKQAGLIRGDIDPPRVCYCVNPEAIERFRKLAEEL</sequence>
<evidence type="ECO:0000313" key="7">
    <source>
        <dbReference type="Proteomes" id="UP000580839"/>
    </source>
</evidence>
<evidence type="ECO:0000256" key="4">
    <source>
        <dbReference type="SAM" id="MobiDB-lite"/>
    </source>
</evidence>
<dbReference type="Proteomes" id="UP000580839">
    <property type="component" value="Unassembled WGS sequence"/>
</dbReference>
<dbReference type="PRINTS" id="PR00778">
    <property type="entry name" value="HTHARSR"/>
</dbReference>
<evidence type="ECO:0000256" key="3">
    <source>
        <dbReference type="ARBA" id="ARBA00023163"/>
    </source>
</evidence>
<dbReference type="GO" id="GO:0003677">
    <property type="term" value="F:DNA binding"/>
    <property type="evidence" value="ECO:0007669"/>
    <property type="project" value="UniProtKB-KW"/>
</dbReference>
<evidence type="ECO:0000256" key="1">
    <source>
        <dbReference type="ARBA" id="ARBA00023015"/>
    </source>
</evidence>
<dbReference type="PANTHER" id="PTHR33154">
    <property type="entry name" value="TRANSCRIPTIONAL REGULATOR, ARSR FAMILY"/>
    <property type="match status" value="1"/>
</dbReference>
<accession>A0A849SIR3</accession>
<dbReference type="EMBL" id="JABFRW010000184">
    <property type="protein sequence ID" value="NOT35262.1"/>
    <property type="molecule type" value="Genomic_DNA"/>
</dbReference>
<reference evidence="6 7" key="1">
    <citation type="submission" date="2020-04" db="EMBL/GenBank/DDBJ databases">
        <title>Metagenomic profiling of ammonia- and methane-oxidizing microorganisms in a Dutch drinking water treatment plant.</title>
        <authorList>
            <person name="Poghosyan L."/>
            <person name="Leucker S."/>
        </authorList>
    </citation>
    <scope>NUCLEOTIDE SEQUENCE [LARGE SCALE GENOMIC DNA]</scope>
    <source>
        <strain evidence="6">S-RSF-IL-03</strain>
    </source>
</reference>
<feature type="region of interest" description="Disordered" evidence="4">
    <location>
        <begin position="1"/>
        <end position="21"/>
    </location>
</feature>
<dbReference type="SUPFAM" id="SSF46785">
    <property type="entry name" value="Winged helix' DNA-binding domain"/>
    <property type="match status" value="1"/>
</dbReference>
<name>A0A849SIR3_UNCEI</name>
<keyword evidence="2" id="KW-0238">DNA-binding</keyword>
<evidence type="ECO:0000256" key="2">
    <source>
        <dbReference type="ARBA" id="ARBA00023125"/>
    </source>
</evidence>
<dbReference type="GO" id="GO:0003700">
    <property type="term" value="F:DNA-binding transcription factor activity"/>
    <property type="evidence" value="ECO:0007669"/>
    <property type="project" value="InterPro"/>
</dbReference>
<keyword evidence="3" id="KW-0804">Transcription</keyword>
<evidence type="ECO:0000259" key="5">
    <source>
        <dbReference type="PROSITE" id="PS50987"/>
    </source>
</evidence>
<gene>
    <name evidence="6" type="ORF">HOP12_14050</name>
</gene>
<feature type="domain" description="HTH arsR-type" evidence="5">
    <location>
        <begin position="21"/>
        <end position="110"/>
    </location>
</feature>
<evidence type="ECO:0000313" key="6">
    <source>
        <dbReference type="EMBL" id="NOT35262.1"/>
    </source>
</evidence>
<dbReference type="NCBIfam" id="NF033788">
    <property type="entry name" value="HTH_metalloreg"/>
    <property type="match status" value="1"/>
</dbReference>
<dbReference type="PROSITE" id="PS50987">
    <property type="entry name" value="HTH_ARSR_2"/>
    <property type="match status" value="1"/>
</dbReference>
<protein>
    <submittedName>
        <fullName evidence="6">Winged helix-turn-helix transcriptional regulator</fullName>
    </submittedName>
</protein>
<dbReference type="Gene3D" id="1.10.10.10">
    <property type="entry name" value="Winged helix-like DNA-binding domain superfamily/Winged helix DNA-binding domain"/>
    <property type="match status" value="1"/>
</dbReference>
<dbReference type="CDD" id="cd00090">
    <property type="entry name" value="HTH_ARSR"/>
    <property type="match status" value="1"/>
</dbReference>
<organism evidence="6 7">
    <name type="scientific">Eiseniibacteriota bacterium</name>
    <dbReference type="NCBI Taxonomy" id="2212470"/>
    <lineage>
        <taxon>Bacteria</taxon>
        <taxon>Candidatus Eiseniibacteriota</taxon>
    </lineage>
</organism>
<dbReference type="InterPro" id="IPR036390">
    <property type="entry name" value="WH_DNA-bd_sf"/>
</dbReference>